<evidence type="ECO:0000256" key="15">
    <source>
        <dbReference type="ARBA" id="ARBA00041979"/>
    </source>
</evidence>
<dbReference type="Gene3D" id="3.90.79.10">
    <property type="entry name" value="Nucleoside Triphosphate Pyrophosphohydrolase"/>
    <property type="match status" value="1"/>
</dbReference>
<comment type="catalytic activity">
    <reaction evidence="11">
        <text>8-oxo-GTP + H2O = 8-oxo-GMP + diphosphate + H(+)</text>
        <dbReference type="Rhea" id="RHEA:67616"/>
        <dbReference type="ChEBI" id="CHEBI:15377"/>
        <dbReference type="ChEBI" id="CHEBI:15378"/>
        <dbReference type="ChEBI" id="CHEBI:33019"/>
        <dbReference type="ChEBI" id="CHEBI:143553"/>
        <dbReference type="ChEBI" id="CHEBI:145694"/>
    </reaction>
</comment>
<comment type="cofactor">
    <cofactor evidence="1">
        <name>Mg(2+)</name>
        <dbReference type="ChEBI" id="CHEBI:18420"/>
    </cofactor>
</comment>
<dbReference type="InterPro" id="IPR020084">
    <property type="entry name" value="NUDIX_hydrolase_CS"/>
</dbReference>
<dbReference type="EMBL" id="JBBUTF010000020">
    <property type="protein sequence ID" value="MEK8028119.1"/>
    <property type="molecule type" value="Genomic_DNA"/>
</dbReference>
<evidence type="ECO:0000256" key="14">
    <source>
        <dbReference type="ARBA" id="ARBA00041592"/>
    </source>
</evidence>
<dbReference type="Proteomes" id="UP001368500">
    <property type="component" value="Unassembled WGS sequence"/>
</dbReference>
<evidence type="ECO:0000256" key="2">
    <source>
        <dbReference type="ARBA" id="ARBA00005582"/>
    </source>
</evidence>
<evidence type="ECO:0000256" key="18">
    <source>
        <dbReference type="SAM" id="MobiDB-lite"/>
    </source>
</evidence>
<dbReference type="PANTHER" id="PTHR47707:SF1">
    <property type="entry name" value="NUDIX HYDROLASE FAMILY PROTEIN"/>
    <property type="match status" value="1"/>
</dbReference>
<feature type="domain" description="Nudix hydrolase" evidence="19">
    <location>
        <begin position="23"/>
        <end position="156"/>
    </location>
</feature>
<evidence type="ECO:0000256" key="1">
    <source>
        <dbReference type="ARBA" id="ARBA00001946"/>
    </source>
</evidence>
<dbReference type="PROSITE" id="PS00893">
    <property type="entry name" value="NUDIX_BOX"/>
    <property type="match status" value="1"/>
</dbReference>
<sequence length="170" mass="18981">MSEPADTPRITRVDGAPQGDRPVTDVAVGVLVRRTQDADGRWHEADFLLTSRPVGKVYAGCWEFPGGKFEPGETLEQALRRELQEEIGITIGAIQPWRVELFDYPHARVRLQFCKVHDWTGEFEMREGQQMAWCRLPVAVSPVLPGTLPVLRWFADERGHAGALCADGSA</sequence>
<evidence type="ECO:0000256" key="8">
    <source>
        <dbReference type="ARBA" id="ARBA00022842"/>
    </source>
</evidence>
<evidence type="ECO:0000256" key="3">
    <source>
        <dbReference type="ARBA" id="ARBA00022457"/>
    </source>
</evidence>
<evidence type="ECO:0000256" key="4">
    <source>
        <dbReference type="ARBA" id="ARBA00022705"/>
    </source>
</evidence>
<organism evidence="20 21">
    <name type="scientific">Pseudaquabacterium rugosum</name>
    <dbReference type="NCBI Taxonomy" id="2984194"/>
    <lineage>
        <taxon>Bacteria</taxon>
        <taxon>Pseudomonadati</taxon>
        <taxon>Pseudomonadota</taxon>
        <taxon>Betaproteobacteria</taxon>
        <taxon>Burkholderiales</taxon>
        <taxon>Sphaerotilaceae</taxon>
        <taxon>Pseudaquabacterium</taxon>
    </lineage>
</organism>
<accession>A0ABU9BDX2</accession>
<gene>
    <name evidence="20" type="ORF">AACH11_19325</name>
</gene>
<dbReference type="InterPro" id="IPR015797">
    <property type="entry name" value="NUDIX_hydrolase-like_dom_sf"/>
</dbReference>
<evidence type="ECO:0000313" key="20">
    <source>
        <dbReference type="EMBL" id="MEK8028119.1"/>
    </source>
</evidence>
<evidence type="ECO:0000256" key="11">
    <source>
        <dbReference type="ARBA" id="ARBA00036904"/>
    </source>
</evidence>
<keyword evidence="21" id="KW-1185">Reference proteome</keyword>
<dbReference type="RefSeq" id="WP_341375904.1">
    <property type="nucleotide sequence ID" value="NZ_JBBUTF010000020.1"/>
</dbReference>
<evidence type="ECO:0000256" key="9">
    <source>
        <dbReference type="ARBA" id="ARBA00023204"/>
    </source>
</evidence>
<evidence type="ECO:0000256" key="12">
    <source>
        <dbReference type="ARBA" id="ARBA00038905"/>
    </source>
</evidence>
<keyword evidence="6" id="KW-0227">DNA damage</keyword>
<dbReference type="PROSITE" id="PS51462">
    <property type="entry name" value="NUDIX"/>
    <property type="match status" value="1"/>
</dbReference>
<evidence type="ECO:0000256" key="10">
    <source>
        <dbReference type="ARBA" id="ARBA00035861"/>
    </source>
</evidence>
<dbReference type="CDD" id="cd03425">
    <property type="entry name" value="NUDIX_MutT_NudA_like"/>
    <property type="match status" value="1"/>
</dbReference>
<name>A0ABU9BDX2_9BURK</name>
<comment type="caution">
    <text evidence="20">The sequence shown here is derived from an EMBL/GenBank/DDBJ whole genome shotgun (WGS) entry which is preliminary data.</text>
</comment>
<keyword evidence="8" id="KW-0460">Magnesium</keyword>
<keyword evidence="5" id="KW-0479">Metal-binding</keyword>
<evidence type="ECO:0000256" key="7">
    <source>
        <dbReference type="ARBA" id="ARBA00022801"/>
    </source>
</evidence>
<protein>
    <recommendedName>
        <fullName evidence="13">8-oxo-dGTP diphosphatase</fullName>
        <ecNumber evidence="12">3.6.1.55</ecNumber>
    </recommendedName>
    <alternativeName>
        <fullName evidence="16">7,8-dihydro-8-oxoguanine-triphosphatase</fullName>
    </alternativeName>
    <alternativeName>
        <fullName evidence="15">Mutator protein MutT</fullName>
    </alternativeName>
    <alternativeName>
        <fullName evidence="14">dGTP pyrophosphohydrolase</fullName>
    </alternativeName>
</protein>
<evidence type="ECO:0000256" key="6">
    <source>
        <dbReference type="ARBA" id="ARBA00022763"/>
    </source>
</evidence>
<dbReference type="EC" id="3.6.1.55" evidence="12"/>
<evidence type="ECO:0000256" key="17">
    <source>
        <dbReference type="RuleBase" id="RU003476"/>
    </source>
</evidence>
<dbReference type="PANTHER" id="PTHR47707">
    <property type="entry name" value="8-OXO-DGTP DIPHOSPHATASE"/>
    <property type="match status" value="1"/>
</dbReference>
<keyword evidence="9" id="KW-0234">DNA repair</keyword>
<dbReference type="PRINTS" id="PR00502">
    <property type="entry name" value="NUDIXFAMILY"/>
</dbReference>
<dbReference type="InterPro" id="IPR047127">
    <property type="entry name" value="MutT-like"/>
</dbReference>
<evidence type="ECO:0000256" key="16">
    <source>
        <dbReference type="ARBA" id="ARBA00042798"/>
    </source>
</evidence>
<proteinExistence type="inferred from homology"/>
<dbReference type="Pfam" id="PF00293">
    <property type="entry name" value="NUDIX"/>
    <property type="match status" value="1"/>
</dbReference>
<evidence type="ECO:0000256" key="13">
    <source>
        <dbReference type="ARBA" id="ARBA00040794"/>
    </source>
</evidence>
<keyword evidence="4" id="KW-0235">DNA replication</keyword>
<dbReference type="SUPFAM" id="SSF55811">
    <property type="entry name" value="Nudix"/>
    <property type="match status" value="1"/>
</dbReference>
<evidence type="ECO:0000313" key="21">
    <source>
        <dbReference type="Proteomes" id="UP001368500"/>
    </source>
</evidence>
<keyword evidence="7 17" id="KW-0378">Hydrolase</keyword>
<feature type="region of interest" description="Disordered" evidence="18">
    <location>
        <begin position="1"/>
        <end position="21"/>
    </location>
</feature>
<dbReference type="InterPro" id="IPR000086">
    <property type="entry name" value="NUDIX_hydrolase_dom"/>
</dbReference>
<evidence type="ECO:0000259" key="19">
    <source>
        <dbReference type="PROSITE" id="PS51462"/>
    </source>
</evidence>
<keyword evidence="3" id="KW-0515">Mutator protein</keyword>
<evidence type="ECO:0000256" key="5">
    <source>
        <dbReference type="ARBA" id="ARBA00022723"/>
    </source>
</evidence>
<reference evidence="20 21" key="1">
    <citation type="submission" date="2024-04" db="EMBL/GenBank/DDBJ databases">
        <title>Novel species of the genus Ideonella isolated from streams.</title>
        <authorList>
            <person name="Lu H."/>
        </authorList>
    </citation>
    <scope>NUCLEOTIDE SEQUENCE [LARGE SCALE GENOMIC DNA]</scope>
    <source>
        <strain evidence="20 21">BYS139W</strain>
    </source>
</reference>
<dbReference type="InterPro" id="IPR020476">
    <property type="entry name" value="Nudix_hydrolase"/>
</dbReference>
<comment type="similarity">
    <text evidence="2 17">Belongs to the Nudix hydrolase family.</text>
</comment>
<comment type="catalytic activity">
    <reaction evidence="10">
        <text>8-oxo-dGTP + H2O = 8-oxo-dGMP + diphosphate + H(+)</text>
        <dbReference type="Rhea" id="RHEA:31575"/>
        <dbReference type="ChEBI" id="CHEBI:15377"/>
        <dbReference type="ChEBI" id="CHEBI:15378"/>
        <dbReference type="ChEBI" id="CHEBI:33019"/>
        <dbReference type="ChEBI" id="CHEBI:63224"/>
        <dbReference type="ChEBI" id="CHEBI:77896"/>
        <dbReference type="EC" id="3.6.1.55"/>
    </reaction>
</comment>